<keyword evidence="3" id="KW-1185">Reference proteome</keyword>
<sequence length="108" mass="12018">MSPMSCNTCSCNLLRSPGQHQYVKTVMGTPTPKEKNYNQLVSSGSGNTDTSDYKQHKSEYENIIDERPMKVLSPRAISLFLTASSVQKNVVLTCKNAVDFYETCMTVV</sequence>
<reference evidence="2" key="1">
    <citation type="submission" date="2021-06" db="EMBL/GenBank/DDBJ databases">
        <title>Parelaphostrongylus tenuis whole genome reference sequence.</title>
        <authorList>
            <person name="Garwood T.J."/>
            <person name="Larsen P.A."/>
            <person name="Fountain-Jones N.M."/>
            <person name="Garbe J.R."/>
            <person name="Macchietto M.G."/>
            <person name="Kania S.A."/>
            <person name="Gerhold R.W."/>
            <person name="Richards J.E."/>
            <person name="Wolf T.M."/>
        </authorList>
    </citation>
    <scope>NUCLEOTIDE SEQUENCE</scope>
    <source>
        <strain evidence="2">MNPRO001-30</strain>
        <tissue evidence="2">Meninges</tissue>
    </source>
</reference>
<protein>
    <submittedName>
        <fullName evidence="2">Uncharacterized protein</fullName>
    </submittedName>
</protein>
<feature type="region of interest" description="Disordered" evidence="1">
    <location>
        <begin position="29"/>
        <end position="54"/>
    </location>
</feature>
<gene>
    <name evidence="2" type="ORF">KIN20_010912</name>
</gene>
<dbReference type="AlphaFoldDB" id="A0AAD5MUN9"/>
<accession>A0AAD5MUN9</accession>
<proteinExistence type="predicted"/>
<comment type="caution">
    <text evidence="2">The sequence shown here is derived from an EMBL/GenBank/DDBJ whole genome shotgun (WGS) entry which is preliminary data.</text>
</comment>
<dbReference type="EMBL" id="JAHQIW010001965">
    <property type="protein sequence ID" value="KAJ1354094.1"/>
    <property type="molecule type" value="Genomic_DNA"/>
</dbReference>
<name>A0AAD5MUN9_PARTN</name>
<feature type="compositionally biased region" description="Polar residues" evidence="1">
    <location>
        <begin position="37"/>
        <end position="50"/>
    </location>
</feature>
<evidence type="ECO:0000256" key="1">
    <source>
        <dbReference type="SAM" id="MobiDB-lite"/>
    </source>
</evidence>
<organism evidence="2 3">
    <name type="scientific">Parelaphostrongylus tenuis</name>
    <name type="common">Meningeal worm</name>
    <dbReference type="NCBI Taxonomy" id="148309"/>
    <lineage>
        <taxon>Eukaryota</taxon>
        <taxon>Metazoa</taxon>
        <taxon>Ecdysozoa</taxon>
        <taxon>Nematoda</taxon>
        <taxon>Chromadorea</taxon>
        <taxon>Rhabditida</taxon>
        <taxon>Rhabditina</taxon>
        <taxon>Rhabditomorpha</taxon>
        <taxon>Strongyloidea</taxon>
        <taxon>Metastrongylidae</taxon>
        <taxon>Parelaphostrongylus</taxon>
    </lineage>
</organism>
<dbReference type="Proteomes" id="UP001196413">
    <property type="component" value="Unassembled WGS sequence"/>
</dbReference>
<evidence type="ECO:0000313" key="3">
    <source>
        <dbReference type="Proteomes" id="UP001196413"/>
    </source>
</evidence>
<evidence type="ECO:0000313" key="2">
    <source>
        <dbReference type="EMBL" id="KAJ1354094.1"/>
    </source>
</evidence>